<accession>A0A7D5H631</accession>
<organism evidence="2 3">
    <name type="scientific">Natrinema halophilum</name>
    <dbReference type="NCBI Taxonomy" id="1699371"/>
    <lineage>
        <taxon>Archaea</taxon>
        <taxon>Methanobacteriati</taxon>
        <taxon>Methanobacteriota</taxon>
        <taxon>Stenosarchaea group</taxon>
        <taxon>Halobacteria</taxon>
        <taxon>Halobacteriales</taxon>
        <taxon>Natrialbaceae</taxon>
        <taxon>Natrinema</taxon>
    </lineage>
</organism>
<keyword evidence="3" id="KW-1185">Reference proteome</keyword>
<gene>
    <name evidence="2" type="ORF">HYG82_06020</name>
</gene>
<dbReference type="GeneID" id="56032829"/>
<dbReference type="Proteomes" id="UP000509241">
    <property type="component" value="Chromosome"/>
</dbReference>
<evidence type="ECO:0000313" key="2">
    <source>
        <dbReference type="EMBL" id="QLG48435.1"/>
    </source>
</evidence>
<evidence type="ECO:0000313" key="3">
    <source>
        <dbReference type="Proteomes" id="UP000509241"/>
    </source>
</evidence>
<dbReference type="KEGG" id="haly:HYG82_06020"/>
<reference evidence="2 3" key="1">
    <citation type="submission" date="2020-07" db="EMBL/GenBank/DDBJ databases">
        <authorList>
            <person name="Cui H."/>
        </authorList>
    </citation>
    <scope>NUCLEOTIDE SEQUENCE [LARGE SCALE GENOMIC DNA]</scope>
    <source>
        <strain evidence="2 3">YPL8</strain>
    </source>
</reference>
<dbReference type="RefSeq" id="WP_179260174.1">
    <property type="nucleotide sequence ID" value="NZ_CP058601.1"/>
</dbReference>
<name>A0A7D5H631_9EURY</name>
<evidence type="ECO:0000259" key="1">
    <source>
        <dbReference type="Pfam" id="PF26033"/>
    </source>
</evidence>
<dbReference type="OrthoDB" id="199191at2157"/>
<feature type="domain" description="DUF8009" evidence="1">
    <location>
        <begin position="3"/>
        <end position="141"/>
    </location>
</feature>
<dbReference type="AlphaFoldDB" id="A0A7D5H631"/>
<dbReference type="Pfam" id="PF26033">
    <property type="entry name" value="DUF8009"/>
    <property type="match status" value="1"/>
</dbReference>
<dbReference type="EMBL" id="CP058601">
    <property type="protein sequence ID" value="QLG48435.1"/>
    <property type="molecule type" value="Genomic_DNA"/>
</dbReference>
<proteinExistence type="predicted"/>
<dbReference type="InterPro" id="IPR058322">
    <property type="entry name" value="DUF8009"/>
</dbReference>
<protein>
    <recommendedName>
        <fullName evidence="1">DUF8009 domain-containing protein</fullName>
    </recommendedName>
</protein>
<sequence>MAENDDPTAIRSVALSPEDAADAYVYSRENPGDAVLRVTPPFHGRMRARIHVYRVDDTELTGAVHLSPGDVIADEVVAAYPGLETELADSVEDDTPDGADEIRKRHAEAVAEWQDRARESIVDVITLETDDGPREVDVKRIG</sequence>